<dbReference type="GO" id="GO:0006952">
    <property type="term" value="P:defense response"/>
    <property type="evidence" value="ECO:0007669"/>
    <property type="project" value="UniProtKB-KW"/>
</dbReference>
<dbReference type="Gramene" id="KJB61329">
    <property type="protein sequence ID" value="KJB61329"/>
    <property type="gene ID" value="B456_009G360600"/>
</dbReference>
<proteinExistence type="predicted"/>
<evidence type="ECO:0008006" key="4">
    <source>
        <dbReference type="Google" id="ProtNLM"/>
    </source>
</evidence>
<dbReference type="OMA" id="YLYILFC"/>
<accession>A0A0D2TX73</accession>
<name>A0A0D2TX73_GOSRA</name>
<organism evidence="2 3">
    <name type="scientific">Gossypium raimondii</name>
    <name type="common">Peruvian cotton</name>
    <name type="synonym">Gossypium klotzschianum subsp. raimondii</name>
    <dbReference type="NCBI Taxonomy" id="29730"/>
    <lineage>
        <taxon>Eukaryota</taxon>
        <taxon>Viridiplantae</taxon>
        <taxon>Streptophyta</taxon>
        <taxon>Embryophyta</taxon>
        <taxon>Tracheophyta</taxon>
        <taxon>Spermatophyta</taxon>
        <taxon>Magnoliopsida</taxon>
        <taxon>eudicotyledons</taxon>
        <taxon>Gunneridae</taxon>
        <taxon>Pentapetalae</taxon>
        <taxon>rosids</taxon>
        <taxon>malvids</taxon>
        <taxon>Malvales</taxon>
        <taxon>Malvaceae</taxon>
        <taxon>Malvoideae</taxon>
        <taxon>Gossypium</taxon>
    </lineage>
</organism>
<dbReference type="STRING" id="29730.A0A0D2TX73"/>
<protein>
    <recommendedName>
        <fullName evidence="4">NB-ARC domain-containing protein</fullName>
    </recommendedName>
</protein>
<evidence type="ECO:0000313" key="3">
    <source>
        <dbReference type="Proteomes" id="UP000032304"/>
    </source>
</evidence>
<dbReference type="AlphaFoldDB" id="A0A0D2TX73"/>
<dbReference type="eggNOG" id="KOG4658">
    <property type="taxonomic scope" value="Eukaryota"/>
</dbReference>
<dbReference type="PANTHER" id="PTHR36766:SF45">
    <property type="entry name" value="NB-ARC DOMAIN-CONTAINING PROTEIN"/>
    <property type="match status" value="1"/>
</dbReference>
<evidence type="ECO:0000313" key="2">
    <source>
        <dbReference type="EMBL" id="KJB61329.1"/>
    </source>
</evidence>
<dbReference type="PANTHER" id="PTHR36766">
    <property type="entry name" value="PLANT BROAD-SPECTRUM MILDEW RESISTANCE PROTEIN RPW8"/>
    <property type="match status" value="1"/>
</dbReference>
<dbReference type="Proteomes" id="UP000032304">
    <property type="component" value="Chromosome 9"/>
</dbReference>
<dbReference type="SUPFAM" id="SSF52058">
    <property type="entry name" value="L domain-like"/>
    <property type="match status" value="1"/>
</dbReference>
<keyword evidence="1" id="KW-0611">Plant defense</keyword>
<evidence type="ECO:0000256" key="1">
    <source>
        <dbReference type="ARBA" id="ARBA00022821"/>
    </source>
</evidence>
<dbReference type="EMBL" id="CM001748">
    <property type="protein sequence ID" value="KJB61329.1"/>
    <property type="molecule type" value="Genomic_DNA"/>
</dbReference>
<keyword evidence="3" id="KW-1185">Reference proteome</keyword>
<reference evidence="2 3" key="1">
    <citation type="journal article" date="2012" name="Nature">
        <title>Repeated polyploidization of Gossypium genomes and the evolution of spinnable cotton fibres.</title>
        <authorList>
            <person name="Paterson A.H."/>
            <person name="Wendel J.F."/>
            <person name="Gundlach H."/>
            <person name="Guo H."/>
            <person name="Jenkins J."/>
            <person name="Jin D."/>
            <person name="Llewellyn D."/>
            <person name="Showmaker K.C."/>
            <person name="Shu S."/>
            <person name="Udall J."/>
            <person name="Yoo M.J."/>
            <person name="Byers R."/>
            <person name="Chen W."/>
            <person name="Doron-Faigenboim A."/>
            <person name="Duke M.V."/>
            <person name="Gong L."/>
            <person name="Grimwood J."/>
            <person name="Grover C."/>
            <person name="Grupp K."/>
            <person name="Hu G."/>
            <person name="Lee T.H."/>
            <person name="Li J."/>
            <person name="Lin L."/>
            <person name="Liu T."/>
            <person name="Marler B.S."/>
            <person name="Page J.T."/>
            <person name="Roberts A.W."/>
            <person name="Romanel E."/>
            <person name="Sanders W.S."/>
            <person name="Szadkowski E."/>
            <person name="Tan X."/>
            <person name="Tang H."/>
            <person name="Xu C."/>
            <person name="Wang J."/>
            <person name="Wang Z."/>
            <person name="Zhang D."/>
            <person name="Zhang L."/>
            <person name="Ashrafi H."/>
            <person name="Bedon F."/>
            <person name="Bowers J.E."/>
            <person name="Brubaker C.L."/>
            <person name="Chee P.W."/>
            <person name="Das S."/>
            <person name="Gingle A.R."/>
            <person name="Haigler C.H."/>
            <person name="Harker D."/>
            <person name="Hoffmann L.V."/>
            <person name="Hovav R."/>
            <person name="Jones D.C."/>
            <person name="Lemke C."/>
            <person name="Mansoor S."/>
            <person name="ur Rahman M."/>
            <person name="Rainville L.N."/>
            <person name="Rambani A."/>
            <person name="Reddy U.K."/>
            <person name="Rong J.K."/>
            <person name="Saranga Y."/>
            <person name="Scheffler B.E."/>
            <person name="Scheffler J.A."/>
            <person name="Stelly D.M."/>
            <person name="Triplett B.A."/>
            <person name="Van Deynze A."/>
            <person name="Vaslin M.F."/>
            <person name="Waghmare V.N."/>
            <person name="Walford S.A."/>
            <person name="Wright R.J."/>
            <person name="Zaki E.A."/>
            <person name="Zhang T."/>
            <person name="Dennis E.S."/>
            <person name="Mayer K.F."/>
            <person name="Peterson D.G."/>
            <person name="Rokhsar D.S."/>
            <person name="Wang X."/>
            <person name="Schmutz J."/>
        </authorList>
    </citation>
    <scope>NUCLEOTIDE SEQUENCE [LARGE SCALE GENOMIC DNA]</scope>
</reference>
<gene>
    <name evidence="2" type="ORF">B456_009G360600</name>
</gene>
<dbReference type="InterPro" id="IPR032675">
    <property type="entry name" value="LRR_dom_sf"/>
</dbReference>
<sequence length="163" mass="18637">MVVEILEPFQSAWSASPPFENYATKIYRSLVEWGLHRLTSLQELTIRGEGCSNVVSFPEEGIGMMLPPSLTSIRLSNFKNLEFIFSEGFQGLSTLRNLFIYSCPKLTYIPEKDMVLSLGYLYILFCPLLKEECSSDKGREWSKISHIPRAQIDFKSVIPRESD</sequence>
<dbReference type="Gene3D" id="3.80.10.10">
    <property type="entry name" value="Ribonuclease Inhibitor"/>
    <property type="match status" value="1"/>
</dbReference>